<comment type="caution">
    <text evidence="2">The sequence shown here is derived from an EMBL/GenBank/DDBJ whole genome shotgun (WGS) entry which is preliminary data.</text>
</comment>
<dbReference type="InterPro" id="IPR012961">
    <property type="entry name" value="Ski2/MTR4_C"/>
</dbReference>
<dbReference type="SMART" id="SM01142">
    <property type="entry name" value="DSHCT"/>
    <property type="match status" value="1"/>
</dbReference>
<organism evidence="2 3">
    <name type="scientific">Brassica cretica</name>
    <name type="common">Mustard</name>
    <dbReference type="NCBI Taxonomy" id="69181"/>
    <lineage>
        <taxon>Eukaryota</taxon>
        <taxon>Viridiplantae</taxon>
        <taxon>Streptophyta</taxon>
        <taxon>Embryophyta</taxon>
        <taxon>Tracheophyta</taxon>
        <taxon>Spermatophyta</taxon>
        <taxon>Magnoliopsida</taxon>
        <taxon>eudicotyledons</taxon>
        <taxon>Gunneridae</taxon>
        <taxon>Pentapetalae</taxon>
        <taxon>rosids</taxon>
        <taxon>malvids</taxon>
        <taxon>Brassicales</taxon>
        <taxon>Brassicaceae</taxon>
        <taxon>Brassiceae</taxon>
        <taxon>Brassica</taxon>
    </lineage>
</organism>
<protein>
    <recommendedName>
        <fullName evidence="1">ATP-dependent RNA helicase Ski2/MTR4 C-terminal domain-containing protein</fullName>
    </recommendedName>
</protein>
<dbReference type="Gene3D" id="2.40.30.300">
    <property type="match status" value="1"/>
</dbReference>
<feature type="domain" description="ATP-dependent RNA helicase Ski2/MTR4 C-terminal" evidence="1">
    <location>
        <begin position="112"/>
        <end position="220"/>
    </location>
</feature>
<evidence type="ECO:0000313" key="2">
    <source>
        <dbReference type="EMBL" id="KAF3599321.1"/>
    </source>
</evidence>
<evidence type="ECO:0000313" key="3">
    <source>
        <dbReference type="Proteomes" id="UP000712600"/>
    </source>
</evidence>
<dbReference type="Proteomes" id="UP000712600">
    <property type="component" value="Unassembled WGS sequence"/>
</dbReference>
<dbReference type="AlphaFoldDB" id="A0A8S9SD61"/>
<dbReference type="EMBL" id="QGKX02000004">
    <property type="protein sequence ID" value="KAF3599321.1"/>
    <property type="molecule type" value="Genomic_DNA"/>
</dbReference>
<evidence type="ECO:0000259" key="1">
    <source>
        <dbReference type="SMART" id="SM01142"/>
    </source>
</evidence>
<accession>A0A8S9SD61</accession>
<reference evidence="2" key="1">
    <citation type="submission" date="2019-12" db="EMBL/GenBank/DDBJ databases">
        <title>Genome sequencing and annotation of Brassica cretica.</title>
        <authorList>
            <person name="Studholme D.J."/>
            <person name="Sarris P."/>
        </authorList>
    </citation>
    <scope>NUCLEOTIDE SEQUENCE</scope>
    <source>
        <strain evidence="2">PFS-109/04</strain>
        <tissue evidence="2">Leaf</tissue>
    </source>
</reference>
<dbReference type="Gene3D" id="1.10.3380.30">
    <property type="match status" value="1"/>
</dbReference>
<gene>
    <name evidence="2" type="ORF">F2Q69_00036585</name>
</gene>
<sequence>MLDSYQTSRISREPIADFTSTRIRKKSRQENDSRAVCLDCPNDNGEQQSFSIEDQDAWGVIMKFNKVKSLSEDDNNRRPEDANYTVDVLTRCLVSRDGAGKKKIKPVPFKERGEPVVVSVPLSQIHHKRQCCGVEGKGSLNPEKNSTYSSYSYKIQPGVMLKFSLTARPDIMEAVYAWAKGSKFYEIVEIARVFEGSLIRAIRRMEEVLQQLIVSCKIHR</sequence>
<proteinExistence type="predicted"/>
<dbReference type="Pfam" id="PF13234">
    <property type="entry name" value="MTR4_beta-barrel"/>
    <property type="match status" value="1"/>
</dbReference>
<dbReference type="Pfam" id="PF08148">
    <property type="entry name" value="DSHCT"/>
    <property type="match status" value="1"/>
</dbReference>
<dbReference type="InterPro" id="IPR025696">
    <property type="entry name" value="Beta-barrel_MTR4"/>
</dbReference>
<name>A0A8S9SD61_BRACR</name>